<sequence>DVSEVNTEVELMDWEANGLAVDVVVAVGMEEVFAVEVVTVLVSGGVGDMVVVME</sequence>
<gene>
    <name evidence="1" type="ORF">KI387_004363</name>
</gene>
<dbReference type="AlphaFoldDB" id="A0AA38LIQ3"/>
<keyword evidence="2" id="KW-1185">Reference proteome</keyword>
<accession>A0AA38LIQ3</accession>
<feature type="non-terminal residue" evidence="1">
    <location>
        <position position="54"/>
    </location>
</feature>
<dbReference type="EMBL" id="JAHRHJ020000002">
    <property type="protein sequence ID" value="KAH9324185.1"/>
    <property type="molecule type" value="Genomic_DNA"/>
</dbReference>
<comment type="caution">
    <text evidence="1">The sequence shown here is derived from an EMBL/GenBank/DDBJ whole genome shotgun (WGS) entry which is preliminary data.</text>
</comment>
<reference evidence="1 2" key="1">
    <citation type="journal article" date="2021" name="Nat. Plants">
        <title>The Taxus genome provides insights into paclitaxel biosynthesis.</title>
        <authorList>
            <person name="Xiong X."/>
            <person name="Gou J."/>
            <person name="Liao Q."/>
            <person name="Li Y."/>
            <person name="Zhou Q."/>
            <person name="Bi G."/>
            <person name="Li C."/>
            <person name="Du R."/>
            <person name="Wang X."/>
            <person name="Sun T."/>
            <person name="Guo L."/>
            <person name="Liang H."/>
            <person name="Lu P."/>
            <person name="Wu Y."/>
            <person name="Zhang Z."/>
            <person name="Ro D.K."/>
            <person name="Shang Y."/>
            <person name="Huang S."/>
            <person name="Yan J."/>
        </authorList>
    </citation>
    <scope>NUCLEOTIDE SEQUENCE [LARGE SCALE GENOMIC DNA]</scope>
    <source>
        <strain evidence="1">Ta-2019</strain>
    </source>
</reference>
<name>A0AA38LIQ3_TAXCH</name>
<organism evidence="1 2">
    <name type="scientific">Taxus chinensis</name>
    <name type="common">Chinese yew</name>
    <name type="synonym">Taxus wallichiana var. chinensis</name>
    <dbReference type="NCBI Taxonomy" id="29808"/>
    <lineage>
        <taxon>Eukaryota</taxon>
        <taxon>Viridiplantae</taxon>
        <taxon>Streptophyta</taxon>
        <taxon>Embryophyta</taxon>
        <taxon>Tracheophyta</taxon>
        <taxon>Spermatophyta</taxon>
        <taxon>Pinopsida</taxon>
        <taxon>Pinidae</taxon>
        <taxon>Conifers II</taxon>
        <taxon>Cupressales</taxon>
        <taxon>Taxaceae</taxon>
        <taxon>Taxus</taxon>
    </lineage>
</organism>
<feature type="non-terminal residue" evidence="1">
    <location>
        <position position="1"/>
    </location>
</feature>
<proteinExistence type="predicted"/>
<evidence type="ECO:0000313" key="2">
    <source>
        <dbReference type="Proteomes" id="UP000824469"/>
    </source>
</evidence>
<protein>
    <submittedName>
        <fullName evidence="1">Uncharacterized protein</fullName>
    </submittedName>
</protein>
<dbReference type="Proteomes" id="UP000824469">
    <property type="component" value="Unassembled WGS sequence"/>
</dbReference>
<evidence type="ECO:0000313" key="1">
    <source>
        <dbReference type="EMBL" id="KAH9324185.1"/>
    </source>
</evidence>